<comment type="caution">
    <text evidence="2">The sequence shown here is derived from an EMBL/GenBank/DDBJ whole genome shotgun (WGS) entry which is preliminary data.</text>
</comment>
<dbReference type="AlphaFoldDB" id="A0A414PUP4"/>
<organism evidence="2 3">
    <name type="scientific">Fusobacterium mortiferum</name>
    <dbReference type="NCBI Taxonomy" id="850"/>
    <lineage>
        <taxon>Bacteria</taxon>
        <taxon>Fusobacteriati</taxon>
        <taxon>Fusobacteriota</taxon>
        <taxon>Fusobacteriia</taxon>
        <taxon>Fusobacteriales</taxon>
        <taxon>Fusobacteriaceae</taxon>
        <taxon>Fusobacterium</taxon>
    </lineage>
</organism>
<dbReference type="Proteomes" id="UP000284676">
    <property type="component" value="Unassembled WGS sequence"/>
</dbReference>
<sequence>MVVSEENNPKSTTTDNTEKDEIISSLKLDYDLSSDSSTVLIDEKEDIIEKSEDIAKSEESIDNLDSIEEKEKRESILSETDIIDNVEEIVEEENEERASKEVVVPFERGIETGLEILYTSMKLNSFPIKENNLPMHEEIIENISLNNCNLNIGKTLLSNVNVRILGYKKFKLIEFKTREFKLALSVGLFDGNTIRKIEDYFSYEIFSKLKNIRVQAVAEILKNIFSGEVISFQIKDLYGDIRFENPIQARKFEIIIESIKKYEECMNLVNTSKVRNFSESSLQFYTLHLLYSYLNKNTIIDSWLNFRITNKYEINSGDKLSFIKIHELNIRGFNYNLKEYVTIKGVLSEKEVNIEKNIVSGYRKMVEIRLELIEK</sequence>
<proteinExistence type="predicted"/>
<feature type="region of interest" description="Disordered" evidence="1">
    <location>
        <begin position="1"/>
        <end position="20"/>
    </location>
</feature>
<gene>
    <name evidence="2" type="ORF">DW663_06845</name>
</gene>
<evidence type="ECO:0000256" key="1">
    <source>
        <dbReference type="SAM" id="MobiDB-lite"/>
    </source>
</evidence>
<name>A0A414PUP4_FUSMR</name>
<reference evidence="2 3" key="1">
    <citation type="submission" date="2018-08" db="EMBL/GenBank/DDBJ databases">
        <title>A genome reference for cultivated species of the human gut microbiota.</title>
        <authorList>
            <person name="Zou Y."/>
            <person name="Xue W."/>
            <person name="Luo G."/>
        </authorList>
    </citation>
    <scope>NUCLEOTIDE SEQUENCE [LARGE SCALE GENOMIC DNA]</scope>
    <source>
        <strain evidence="2 3">AM25-1</strain>
    </source>
</reference>
<evidence type="ECO:0000313" key="2">
    <source>
        <dbReference type="EMBL" id="RHF72295.1"/>
    </source>
</evidence>
<dbReference type="EMBL" id="QRHL01000009">
    <property type="protein sequence ID" value="RHF72295.1"/>
    <property type="molecule type" value="Genomic_DNA"/>
</dbReference>
<feature type="compositionally biased region" description="Polar residues" evidence="1">
    <location>
        <begin position="1"/>
        <end position="15"/>
    </location>
</feature>
<dbReference type="RefSeq" id="WP_118234366.1">
    <property type="nucleotide sequence ID" value="NZ_QRHL01000009.1"/>
</dbReference>
<accession>A0A414PUP4</accession>
<evidence type="ECO:0000313" key="3">
    <source>
        <dbReference type="Proteomes" id="UP000284676"/>
    </source>
</evidence>
<protein>
    <submittedName>
        <fullName evidence="2">Uncharacterized protein</fullName>
    </submittedName>
</protein>